<dbReference type="SUPFAM" id="SSF53098">
    <property type="entry name" value="Ribonuclease H-like"/>
    <property type="match status" value="1"/>
</dbReference>
<protein>
    <recommendedName>
        <fullName evidence="3">Exonuclease domain-containing protein</fullName>
    </recommendedName>
</protein>
<accession>K7AIU8</accession>
<dbReference type="InterPro" id="IPR012337">
    <property type="entry name" value="RNaseH-like_sf"/>
</dbReference>
<comment type="caution">
    <text evidence="1">The sequence shown here is derived from an EMBL/GenBank/DDBJ whole genome shotgun (WGS) entry which is preliminary data.</text>
</comment>
<reference evidence="2" key="1">
    <citation type="journal article" date="2014" name="Environ. Microbiol.">
        <title>Comparative genomics of the marine bacterial genus Glaciecola reveals the high degree of genomic diversity and genomic characteristic for cold adaptation.</title>
        <authorList>
            <person name="Qin Q.L."/>
            <person name="Xie B.B."/>
            <person name="Yu Y."/>
            <person name="Shu Y.L."/>
            <person name="Rong J.C."/>
            <person name="Zhang Y.J."/>
            <person name="Zhao D.L."/>
            <person name="Chen X.L."/>
            <person name="Zhang X.Y."/>
            <person name="Chen B."/>
            <person name="Zhou B.C."/>
            <person name="Zhang Y.Z."/>
        </authorList>
    </citation>
    <scope>NUCLEOTIDE SEQUENCE [LARGE SCALE GENOMIC DNA]</scope>
    <source>
        <strain evidence="2">LMG 21857</strain>
    </source>
</reference>
<dbReference type="RefSeq" id="WP_007106923.1">
    <property type="nucleotide sequence ID" value="NZ_BAER01000127.1"/>
</dbReference>
<gene>
    <name evidence="1" type="ORF">GPLA_4281</name>
</gene>
<dbReference type="InterPro" id="IPR036397">
    <property type="entry name" value="RNaseH_sf"/>
</dbReference>
<dbReference type="AlphaFoldDB" id="K7AIU8"/>
<dbReference type="Proteomes" id="UP000006322">
    <property type="component" value="Unassembled WGS sequence"/>
</dbReference>
<proteinExistence type="predicted"/>
<name>K7AIU8_9ALTE</name>
<evidence type="ECO:0000313" key="1">
    <source>
        <dbReference type="EMBL" id="GAC35160.1"/>
    </source>
</evidence>
<sequence>MRSSVISPIILDIEASGFGADSYPIEVGVALNSDSRFCRLIRPANGWLHWSEEAQSLHGISRQMLNEKGAPVHQVCIELNQLLVGKTAYSDGWVVDSPWLSRLFESAGMKMEFELSQLEIILNEQQMNNWHVTKSRILTQTQAQRHRASHDAAIILQTYLETRHAKIE</sequence>
<dbReference type="STRING" id="1129793.GPLA_4281"/>
<keyword evidence="2" id="KW-1185">Reference proteome</keyword>
<dbReference type="Gene3D" id="3.30.420.10">
    <property type="entry name" value="Ribonuclease H-like superfamily/Ribonuclease H"/>
    <property type="match status" value="1"/>
</dbReference>
<organism evidence="1 2">
    <name type="scientific">Paraglaciecola polaris LMG 21857</name>
    <dbReference type="NCBI Taxonomy" id="1129793"/>
    <lineage>
        <taxon>Bacteria</taxon>
        <taxon>Pseudomonadati</taxon>
        <taxon>Pseudomonadota</taxon>
        <taxon>Gammaproteobacteria</taxon>
        <taxon>Alteromonadales</taxon>
        <taxon>Alteromonadaceae</taxon>
        <taxon>Paraglaciecola</taxon>
    </lineage>
</organism>
<dbReference type="GO" id="GO:0003676">
    <property type="term" value="F:nucleic acid binding"/>
    <property type="evidence" value="ECO:0007669"/>
    <property type="project" value="InterPro"/>
</dbReference>
<dbReference type="OrthoDB" id="5705783at2"/>
<evidence type="ECO:0008006" key="3">
    <source>
        <dbReference type="Google" id="ProtNLM"/>
    </source>
</evidence>
<evidence type="ECO:0000313" key="2">
    <source>
        <dbReference type="Proteomes" id="UP000006322"/>
    </source>
</evidence>
<dbReference type="EMBL" id="BAER01000127">
    <property type="protein sequence ID" value="GAC35160.1"/>
    <property type="molecule type" value="Genomic_DNA"/>
</dbReference>